<dbReference type="AlphaFoldDB" id="A0A1Y1I3N7"/>
<dbReference type="Gene3D" id="1.25.10.10">
    <property type="entry name" value="Leucine-rich Repeat Variant"/>
    <property type="match status" value="1"/>
</dbReference>
<dbReference type="Pfam" id="PF08623">
    <property type="entry name" value="TIP120"/>
    <property type="match status" value="1"/>
</dbReference>
<reference evidence="8 9" key="1">
    <citation type="journal article" date="2014" name="Nat. Commun.">
        <title>Klebsormidium flaccidum genome reveals primary factors for plant terrestrial adaptation.</title>
        <authorList>
            <person name="Hori K."/>
            <person name="Maruyama F."/>
            <person name="Fujisawa T."/>
            <person name="Togashi T."/>
            <person name="Yamamoto N."/>
            <person name="Seo M."/>
            <person name="Sato S."/>
            <person name="Yamada T."/>
            <person name="Mori H."/>
            <person name="Tajima N."/>
            <person name="Moriyama T."/>
            <person name="Ikeuchi M."/>
            <person name="Watanabe M."/>
            <person name="Wada H."/>
            <person name="Kobayashi K."/>
            <person name="Saito M."/>
            <person name="Masuda T."/>
            <person name="Sasaki-Sekimoto Y."/>
            <person name="Mashiguchi K."/>
            <person name="Awai K."/>
            <person name="Shimojima M."/>
            <person name="Masuda S."/>
            <person name="Iwai M."/>
            <person name="Nobusawa T."/>
            <person name="Narise T."/>
            <person name="Kondo S."/>
            <person name="Saito H."/>
            <person name="Sato R."/>
            <person name="Murakawa M."/>
            <person name="Ihara Y."/>
            <person name="Oshima-Yamada Y."/>
            <person name="Ohtaka K."/>
            <person name="Satoh M."/>
            <person name="Sonobe K."/>
            <person name="Ishii M."/>
            <person name="Ohtani R."/>
            <person name="Kanamori-Sato M."/>
            <person name="Honoki R."/>
            <person name="Miyazaki D."/>
            <person name="Mochizuki H."/>
            <person name="Umetsu J."/>
            <person name="Higashi K."/>
            <person name="Shibata D."/>
            <person name="Kamiya Y."/>
            <person name="Sato N."/>
            <person name="Nakamura Y."/>
            <person name="Tabata S."/>
            <person name="Ida S."/>
            <person name="Kurokawa K."/>
            <person name="Ohta H."/>
        </authorList>
    </citation>
    <scope>NUCLEOTIDE SEQUENCE [LARGE SCALE GENOMIC DNA]</scope>
    <source>
        <strain evidence="8 9">NIES-2285</strain>
    </source>
</reference>
<comment type="similarity">
    <text evidence="1">Belongs to the CAND family.</text>
</comment>
<organism evidence="8 9">
    <name type="scientific">Klebsormidium nitens</name>
    <name type="common">Green alga</name>
    <name type="synonym">Ulothrix nitens</name>
    <dbReference type="NCBI Taxonomy" id="105231"/>
    <lineage>
        <taxon>Eukaryota</taxon>
        <taxon>Viridiplantae</taxon>
        <taxon>Streptophyta</taxon>
        <taxon>Klebsormidiophyceae</taxon>
        <taxon>Klebsormidiales</taxon>
        <taxon>Klebsormidiaceae</taxon>
        <taxon>Klebsormidium</taxon>
    </lineage>
</organism>
<keyword evidence="9" id="KW-1185">Reference proteome</keyword>
<keyword evidence="3" id="KW-0833">Ubl conjugation pathway</keyword>
<dbReference type="FunFam" id="1.25.10.10:FF:000242">
    <property type="entry name" value="Cullin-associated NEDD8-dissociated protein 1"/>
    <property type="match status" value="1"/>
</dbReference>
<evidence type="ECO:0000256" key="3">
    <source>
        <dbReference type="ARBA" id="ARBA00022786"/>
    </source>
</evidence>
<dbReference type="GO" id="GO:0010265">
    <property type="term" value="P:SCF complex assembly"/>
    <property type="evidence" value="ECO:0000318"/>
    <property type="project" value="GO_Central"/>
</dbReference>
<dbReference type="InterPro" id="IPR039852">
    <property type="entry name" value="CAND1/CAND2"/>
</dbReference>
<evidence type="ECO:0000259" key="7">
    <source>
        <dbReference type="Pfam" id="PF08623"/>
    </source>
</evidence>
<dbReference type="Pfam" id="PF25782">
    <property type="entry name" value="TPR_CAND1"/>
    <property type="match status" value="1"/>
</dbReference>
<evidence type="ECO:0000256" key="5">
    <source>
        <dbReference type="ARBA" id="ARBA00042178"/>
    </source>
</evidence>
<evidence type="ECO:0000256" key="4">
    <source>
        <dbReference type="ARBA" id="ARBA00040131"/>
    </source>
</evidence>
<dbReference type="PANTHER" id="PTHR12696">
    <property type="entry name" value="TIP120"/>
    <property type="match status" value="1"/>
</dbReference>
<dbReference type="EMBL" id="DF237111">
    <property type="protein sequence ID" value="GAQ83791.1"/>
    <property type="molecule type" value="Genomic_DNA"/>
</dbReference>
<dbReference type="InterPro" id="IPR013932">
    <property type="entry name" value="TATA-bd_TIP120"/>
</dbReference>
<feature type="region of interest" description="Disordered" evidence="6">
    <location>
        <begin position="313"/>
        <end position="346"/>
    </location>
</feature>
<proteinExistence type="inferred from homology"/>
<dbReference type="InterPro" id="IPR016024">
    <property type="entry name" value="ARM-type_fold"/>
</dbReference>
<feature type="compositionally biased region" description="Low complexity" evidence="6">
    <location>
        <begin position="785"/>
        <end position="796"/>
    </location>
</feature>
<keyword evidence="2" id="KW-0677">Repeat</keyword>
<dbReference type="Proteomes" id="UP000054558">
    <property type="component" value="Unassembled WGS sequence"/>
</dbReference>
<dbReference type="InterPro" id="IPR011989">
    <property type="entry name" value="ARM-like"/>
</dbReference>
<dbReference type="STRING" id="105231.A0A1Y1I3N7"/>
<feature type="region of interest" description="Disordered" evidence="6">
    <location>
        <begin position="785"/>
        <end position="806"/>
    </location>
</feature>
<name>A0A1Y1I3N7_KLENI</name>
<evidence type="ECO:0000313" key="8">
    <source>
        <dbReference type="EMBL" id="GAQ83791.1"/>
    </source>
</evidence>
<dbReference type="GO" id="GO:0016567">
    <property type="term" value="P:protein ubiquitination"/>
    <property type="evidence" value="ECO:0000318"/>
    <property type="project" value="GO_Central"/>
</dbReference>
<gene>
    <name evidence="8" type="ORF">KFL_001620090</name>
</gene>
<evidence type="ECO:0000256" key="1">
    <source>
        <dbReference type="ARBA" id="ARBA00007657"/>
    </source>
</evidence>
<feature type="domain" description="TATA-binding protein interacting (TIP20)" evidence="7">
    <location>
        <begin position="1064"/>
        <end position="1226"/>
    </location>
</feature>
<dbReference type="OMA" id="AYIPHFQ"/>
<evidence type="ECO:0000256" key="2">
    <source>
        <dbReference type="ARBA" id="ARBA00022737"/>
    </source>
</evidence>
<evidence type="ECO:0000313" key="9">
    <source>
        <dbReference type="Proteomes" id="UP000054558"/>
    </source>
</evidence>
<dbReference type="OrthoDB" id="6260732at2759"/>
<protein>
    <recommendedName>
        <fullName evidence="4">Cullin-associated NEDD8-dissociated protein 1</fullName>
    </recommendedName>
    <alternativeName>
        <fullName evidence="5">Cullin-associated and neddylation-dissociated protein 1</fullName>
    </alternativeName>
</protein>
<dbReference type="SUPFAM" id="SSF48371">
    <property type="entry name" value="ARM repeat"/>
    <property type="match status" value="1"/>
</dbReference>
<evidence type="ECO:0000256" key="6">
    <source>
        <dbReference type="SAM" id="MobiDB-lite"/>
    </source>
</evidence>
<accession>A0A1Y1I3N7</accession>
<sequence length="1257" mass="135895">MASLAVGLILEKIASKDKDFRYMATSDLLNELQKDTFKADPEIEKKVVQIVLQQLEDQSGDISGLAVKCLAPLVKKVNEARVVDMVKLLSGKLTVAPTGKGGKEQVRDIAGIALKTIVTEVHGPTATGVVETLTPLLVDAIEKDNSVEVKSDALDILSDVLHRFGHLVVPLHGKILAALLVQLASPKAGLRKRATTALATLAASLSDDLLRQATKAVVEQLKDTSLKVDMIRTYIQTIGSLSRSVGYRFGPHLSEVVLLLITYCKEASENDDELREYSLQALESFVLRCPRDVSEHTDAILNLALEFLSYDPNYSEDMDEDEEEGDEEEEEEEDEESADEYSDDEDVSWKVRRAAAKTLSAVITSRPEMIALLYQKACPELINRFKEREENVKIDLFNAFSDLLRQTGLITKGGELTPSSPLYLLQQEVPKLVRSLNKQLKHKSVKTRVGVFSVLRELVVVLPNSLADHFASLVPGIKRALEDRSSNSSLKIEALVFTRLVLSSHSPEVFQPHIKALSSPVLAAVGERYYKVTSEALRVTGELVKVIRPASGQSFAFESYVRPIYGAVEKRLTAQDQDQEVKESAIIATGLVISILGDKLQSELPTSLNLLLDRLRNEITRLTAVKALETIARSPLHVDLSPILAPAVAELTSFLRKANRALRLAALSTLDALATNYSAQLDAPSIEAIVGELSGLVSDSDLQMAASALSLCVSMVAKQPQAAGGAVRDKVLPQTLLLVRSSLLQGQALQTLQAFFAALVQSNTASFDSLLSALLASAKPQPSGSAAGSSSGITAPLGSPTGTGPAGKQAYHSVAQCVAVLCTAAGDAKVKSTVETLIKNLRDSGAKGAEPVQLLSLLALGEIGRRRDLSKHADVEGIVTSAFGSPSEEIKAAASYSLGNIAVGNLHKYLGFILAQIDAQPKQQYLLLHSLKEVIARQPVHVSRQVELQSADVDKILRLLFSHCESEEEGVRNVVAECLGKLALIEPARIVPDLQEHTKNPSAFTRATVVTALKFTIVEGPQAVDSFIQASIAEFLSLIEDSDRHVRRATVSALSTAAHNKAGLVADHLPGLLPKLYDLTLVKKELIRVVDLGPFKHTIDDGLEIRKTAFECMDTLLDACLDRIDPSRFINPYLVSGLGDHADVKMPCHLILSKLAVTCGPAVVAELDALVEPLQATVTKKVKTDAVKQEVDRNEDMIRSALRAIHSLAKIPDAETSSAKFKTFLSGVVRTGTLAEKFNAVQHESDTLVATDAMDAS</sequence>
<feature type="compositionally biased region" description="Acidic residues" evidence="6">
    <location>
        <begin position="314"/>
        <end position="346"/>
    </location>
</feature>